<dbReference type="PANTHER" id="PTHR37739">
    <property type="entry name" value="KINESIN-LIKE PROTEIN KIN-12D"/>
    <property type="match status" value="1"/>
</dbReference>
<keyword evidence="4 6" id="KW-0175">Coiled coil</keyword>
<keyword evidence="9" id="KW-1185">Reference proteome</keyword>
<evidence type="ECO:0000256" key="7">
    <source>
        <dbReference type="SAM" id="MobiDB-lite"/>
    </source>
</evidence>
<evidence type="ECO:0000256" key="1">
    <source>
        <dbReference type="ARBA" id="ARBA00022701"/>
    </source>
</evidence>
<evidence type="ECO:0000313" key="9">
    <source>
        <dbReference type="Proteomes" id="UP000696485"/>
    </source>
</evidence>
<accession>A0A9P5SMX4</accession>
<feature type="compositionally biased region" description="Polar residues" evidence="7">
    <location>
        <begin position="718"/>
        <end position="737"/>
    </location>
</feature>
<dbReference type="AlphaFoldDB" id="A0A9P5SMX4"/>
<protein>
    <submittedName>
        <fullName evidence="8">Uncharacterized protein</fullName>
    </submittedName>
</protein>
<dbReference type="InterPro" id="IPR044986">
    <property type="entry name" value="KIF15/KIN-12"/>
</dbReference>
<feature type="compositionally biased region" description="Polar residues" evidence="7">
    <location>
        <begin position="128"/>
        <end position="143"/>
    </location>
</feature>
<dbReference type="GO" id="GO:0005524">
    <property type="term" value="F:ATP binding"/>
    <property type="evidence" value="ECO:0007669"/>
    <property type="project" value="UniProtKB-KW"/>
</dbReference>
<evidence type="ECO:0000256" key="6">
    <source>
        <dbReference type="SAM" id="Coils"/>
    </source>
</evidence>
<keyword evidence="3" id="KW-0067">ATP-binding</keyword>
<dbReference type="PANTHER" id="PTHR37739:SF8">
    <property type="entry name" value="KINESIN-LIKE PROTEIN KIN-12D"/>
    <property type="match status" value="1"/>
</dbReference>
<feature type="region of interest" description="Disordered" evidence="7">
    <location>
        <begin position="310"/>
        <end position="330"/>
    </location>
</feature>
<name>A0A9P5SMX4_9FUNG</name>
<organism evidence="8 9">
    <name type="scientific">Podila minutissima</name>
    <dbReference type="NCBI Taxonomy" id="64525"/>
    <lineage>
        <taxon>Eukaryota</taxon>
        <taxon>Fungi</taxon>
        <taxon>Fungi incertae sedis</taxon>
        <taxon>Mucoromycota</taxon>
        <taxon>Mortierellomycotina</taxon>
        <taxon>Mortierellomycetes</taxon>
        <taxon>Mortierellales</taxon>
        <taxon>Mortierellaceae</taxon>
        <taxon>Podila</taxon>
    </lineage>
</organism>
<keyword evidence="1" id="KW-0493">Microtubule</keyword>
<sequence length="796" mass="89284">MDWDPSRDYDSQTFSDDYNLHGASARSFDHPSVTRDNDFFNQEDLNYDDYSIENADLIADIVDGKITQDHRTRTRGGHRTDDNSVDSIARYIMNGLQDAEDYLTGAQYHDRDERHEQGQGEQDEEYGTGSTQTPSRQVRNIPSKSPAVRRTLVPKPENVPKTRHYGSGSSDGPKPFVLRSGLRPPAVRSVPAVLPPPEPAAGKPAEPKPVFRSALKPPNNIRSKLGRHIQLPKDILGDEDTDDMAAVAQQEPSKATTKCSQQVITQEAESKLEEIEPVNNPLLQPTPVPGPSRFTRITKKTISPGKKLVATIPTPLDDDDTTKDDEDNKRVQQSVRDLRIMLGRLGLLPLSGTLDASWDNLTVSDAEKGGLCEMMGLLTRLGSMYEKQKEVIHQMTDQIIAGETGQGSILEMERKLQENVRKLETAQTQINETDDRNRALESQLETQSNEIDGLRNENEELKNESEDLRNEIETMSSEIGDLKNESEDLRTEGEDLRNEIETMSSEIGDLRSENEELKTESEGLRDEIEAFLAKASEVAQENKEDGREANWSAVEEHLQREEAKTLKRSTASQQSTVSTHEQGDWRNHIQTIEKELEALKSMLSRNSSSLLPGDAEERLNDALLENRRLQTKNKSLTKELLSLHEEGSAHEDKSRTIQKLKALLREITVCLGVDNHQQIVPVLADIQKNMEELTSMRKFIAKTERIIWEPEIADGSVKVQNPGPSNQENLSNGTPTNEAKKDYSSMRPGKTCSQSYESTLQRLREWSELLDVLNHVEFGDDAGDNSSTATVKHATQ</sequence>
<evidence type="ECO:0000256" key="3">
    <source>
        <dbReference type="ARBA" id="ARBA00022840"/>
    </source>
</evidence>
<keyword evidence="5" id="KW-0505">Motor protein</keyword>
<evidence type="ECO:0000256" key="2">
    <source>
        <dbReference type="ARBA" id="ARBA00022741"/>
    </source>
</evidence>
<feature type="region of interest" description="Disordered" evidence="7">
    <location>
        <begin position="111"/>
        <end position="221"/>
    </location>
</feature>
<keyword evidence="2" id="KW-0547">Nucleotide-binding</keyword>
<feature type="coiled-coil region" evidence="6">
    <location>
        <begin position="409"/>
        <end position="534"/>
    </location>
</feature>
<feature type="coiled-coil region" evidence="6">
    <location>
        <begin position="619"/>
        <end position="646"/>
    </location>
</feature>
<evidence type="ECO:0000256" key="5">
    <source>
        <dbReference type="ARBA" id="ARBA00023175"/>
    </source>
</evidence>
<evidence type="ECO:0000256" key="4">
    <source>
        <dbReference type="ARBA" id="ARBA00023054"/>
    </source>
</evidence>
<proteinExistence type="predicted"/>
<gene>
    <name evidence="8" type="ORF">BG006_002876</name>
</gene>
<dbReference type="Proteomes" id="UP000696485">
    <property type="component" value="Unassembled WGS sequence"/>
</dbReference>
<evidence type="ECO:0000313" key="8">
    <source>
        <dbReference type="EMBL" id="KAF9333995.1"/>
    </source>
</evidence>
<dbReference type="EMBL" id="JAAAUY010000172">
    <property type="protein sequence ID" value="KAF9333995.1"/>
    <property type="molecule type" value="Genomic_DNA"/>
</dbReference>
<feature type="region of interest" description="Disordered" evidence="7">
    <location>
        <begin position="717"/>
        <end position="754"/>
    </location>
</feature>
<comment type="caution">
    <text evidence="8">The sequence shown here is derived from an EMBL/GenBank/DDBJ whole genome shotgun (WGS) entry which is preliminary data.</text>
</comment>
<reference evidence="8" key="1">
    <citation type="journal article" date="2020" name="Fungal Divers.">
        <title>Resolving the Mortierellaceae phylogeny through synthesis of multi-gene phylogenetics and phylogenomics.</title>
        <authorList>
            <person name="Vandepol N."/>
            <person name="Liber J."/>
            <person name="Desiro A."/>
            <person name="Na H."/>
            <person name="Kennedy M."/>
            <person name="Barry K."/>
            <person name="Grigoriev I.V."/>
            <person name="Miller A.N."/>
            <person name="O'Donnell K."/>
            <person name="Stajich J.E."/>
            <person name="Bonito G."/>
        </authorList>
    </citation>
    <scope>NUCLEOTIDE SEQUENCE</scope>
    <source>
        <strain evidence="8">NVP1</strain>
    </source>
</reference>
<dbReference type="Gene3D" id="1.10.287.1490">
    <property type="match status" value="1"/>
</dbReference>
<dbReference type="GO" id="GO:0005874">
    <property type="term" value="C:microtubule"/>
    <property type="evidence" value="ECO:0007669"/>
    <property type="project" value="UniProtKB-KW"/>
</dbReference>
<feature type="compositionally biased region" description="Acidic residues" evidence="7">
    <location>
        <begin position="316"/>
        <end position="325"/>
    </location>
</feature>